<reference evidence="4" key="1">
    <citation type="submission" date="2020-05" db="EMBL/GenBank/DDBJ databases">
        <title>Mycena genomes resolve the evolution of fungal bioluminescence.</title>
        <authorList>
            <person name="Tsai I.J."/>
        </authorList>
    </citation>
    <scope>NUCLEOTIDE SEQUENCE</scope>
    <source>
        <strain evidence="4">CCC161011</strain>
    </source>
</reference>
<gene>
    <name evidence="4" type="ORF">MVEN_00213700</name>
</gene>
<name>A0A8H6Z0T4_9AGAR</name>
<feature type="compositionally biased region" description="Pro residues" evidence="1">
    <location>
        <begin position="476"/>
        <end position="485"/>
    </location>
</feature>
<organism evidence="4 5">
    <name type="scientific">Mycena venus</name>
    <dbReference type="NCBI Taxonomy" id="2733690"/>
    <lineage>
        <taxon>Eukaryota</taxon>
        <taxon>Fungi</taxon>
        <taxon>Dikarya</taxon>
        <taxon>Basidiomycota</taxon>
        <taxon>Agaricomycotina</taxon>
        <taxon>Agaricomycetes</taxon>
        <taxon>Agaricomycetidae</taxon>
        <taxon>Agaricales</taxon>
        <taxon>Marasmiineae</taxon>
        <taxon>Mycenaceae</taxon>
        <taxon>Mycena</taxon>
    </lineage>
</organism>
<evidence type="ECO:0000313" key="5">
    <source>
        <dbReference type="Proteomes" id="UP000620124"/>
    </source>
</evidence>
<accession>A0A8H6Z0T4</accession>
<feature type="region of interest" description="Disordered" evidence="1">
    <location>
        <begin position="556"/>
        <end position="590"/>
    </location>
</feature>
<evidence type="ECO:0000313" key="4">
    <source>
        <dbReference type="EMBL" id="KAF7368879.1"/>
    </source>
</evidence>
<keyword evidence="2" id="KW-1133">Transmembrane helix</keyword>
<dbReference type="InterPro" id="IPR000253">
    <property type="entry name" value="FHA_dom"/>
</dbReference>
<evidence type="ECO:0000256" key="2">
    <source>
        <dbReference type="SAM" id="Phobius"/>
    </source>
</evidence>
<dbReference type="PANTHER" id="PTHR15715">
    <property type="entry name" value="CENTROSOMAL PROTEIN OF 170 KDA"/>
    <property type="match status" value="1"/>
</dbReference>
<feature type="compositionally biased region" description="Acidic residues" evidence="1">
    <location>
        <begin position="409"/>
        <end position="419"/>
    </location>
</feature>
<protein>
    <submittedName>
        <fullName evidence="4">FHA domain-containing protein</fullName>
    </submittedName>
</protein>
<sequence>MASPNPYPPPNNASFPALHLYPLDDSFIPKRIALGGGQRVKIARPPNTKTQPGERNGYFDSRVLSRQHAEVWEEGGQGGFLCILLAAHALPLGNKNKINGRQIFIKDVKSSNGTFINGERLSLEGRESDNFELKSDDILEFGVDIVSEDNKTVLHRKVVARVACVFPGKNGGGGGPPPLPHDQFATMSHAGAAFNGMAAPRRPQVPMIHQGLAGLGGMGNTGPRAPGRGLTLDHIFSRLQAELAKSRDTGHDLQVLTGALNNIEDTLNGALPPTNPPQFPDALPPVRPPPPQRAMSVPSLPQVPAVASPISPEPRTDAIAGLQAQLREHQEALAAHVEGIRALEGVLAEQEAMKREVRELREWVGVDRHGREGKLEGVGEEAQGEGEEGDDDDSDTRSIMTTTPHELDAVEEDMEGEGLEQERDARDAQEQFEDVALTSAQEDAEAEAQEREENMRRERAQTPEPSLDREDSLSPPRSPAPPSPSHPHTHPALELEALESLEESSPSTTLSLAELTTRLALLTEQLESALAASSALQAQHASAQATIAGLEEKIARLEALSSPSPSSSPSSPPSSSSSDSPHAPTEAEVTEVVVAAPDVKVMEAVQEELAQLRAELALERGRREKWAEGVEERVRLQVAREREEGKGANGNVSESWMVRRRTVGRSRSRSGSASRSRNRRRSASPAAGAGMDEEDIGMDDSMRLEQLELGDFRPSKTPVLAAVREEKSLRAGAGPTYPQMNVQTAVGVLILGIAAAAVLWRVKPE</sequence>
<feature type="region of interest" description="Disordered" evidence="1">
    <location>
        <begin position="371"/>
        <end position="510"/>
    </location>
</feature>
<keyword evidence="5" id="KW-1185">Reference proteome</keyword>
<dbReference type="PANTHER" id="PTHR15715:SF37">
    <property type="entry name" value="LD47843P"/>
    <property type="match status" value="1"/>
</dbReference>
<dbReference type="GO" id="GO:0005737">
    <property type="term" value="C:cytoplasm"/>
    <property type="evidence" value="ECO:0007669"/>
    <property type="project" value="TreeGrafter"/>
</dbReference>
<dbReference type="InterPro" id="IPR051176">
    <property type="entry name" value="Cent_Immune-Sig_Mod"/>
</dbReference>
<feature type="transmembrane region" description="Helical" evidence="2">
    <location>
        <begin position="745"/>
        <end position="762"/>
    </location>
</feature>
<dbReference type="Proteomes" id="UP000620124">
    <property type="component" value="Unassembled WGS sequence"/>
</dbReference>
<dbReference type="EMBL" id="JACAZI010000002">
    <property type="protein sequence ID" value="KAF7368879.1"/>
    <property type="molecule type" value="Genomic_DNA"/>
</dbReference>
<dbReference type="SMART" id="SM00240">
    <property type="entry name" value="FHA"/>
    <property type="match status" value="1"/>
</dbReference>
<dbReference type="OrthoDB" id="687730at2759"/>
<evidence type="ECO:0000259" key="3">
    <source>
        <dbReference type="PROSITE" id="PS50006"/>
    </source>
</evidence>
<feature type="compositionally biased region" description="Basic residues" evidence="1">
    <location>
        <begin position="658"/>
        <end position="668"/>
    </location>
</feature>
<dbReference type="SUPFAM" id="SSF49879">
    <property type="entry name" value="SMAD/FHA domain"/>
    <property type="match status" value="1"/>
</dbReference>
<dbReference type="InterPro" id="IPR008984">
    <property type="entry name" value="SMAD_FHA_dom_sf"/>
</dbReference>
<feature type="compositionally biased region" description="Basic and acidic residues" evidence="1">
    <location>
        <begin position="420"/>
        <end position="429"/>
    </location>
</feature>
<dbReference type="Pfam" id="PF00498">
    <property type="entry name" value="FHA"/>
    <property type="match status" value="1"/>
</dbReference>
<comment type="caution">
    <text evidence="4">The sequence shown here is derived from an EMBL/GenBank/DDBJ whole genome shotgun (WGS) entry which is preliminary data.</text>
</comment>
<dbReference type="AlphaFoldDB" id="A0A8H6Z0T4"/>
<proteinExistence type="predicted"/>
<dbReference type="Gene3D" id="2.60.200.20">
    <property type="match status" value="1"/>
</dbReference>
<keyword evidence="2" id="KW-0472">Membrane</keyword>
<feature type="compositionally biased region" description="Acidic residues" evidence="1">
    <location>
        <begin position="378"/>
        <end position="394"/>
    </location>
</feature>
<feature type="region of interest" description="Disordered" evidence="1">
    <location>
        <begin position="641"/>
        <end position="697"/>
    </location>
</feature>
<feature type="compositionally biased region" description="Low complexity" evidence="1">
    <location>
        <begin position="561"/>
        <end position="590"/>
    </location>
</feature>
<evidence type="ECO:0000256" key="1">
    <source>
        <dbReference type="SAM" id="MobiDB-lite"/>
    </source>
</evidence>
<feature type="domain" description="FHA" evidence="3">
    <location>
        <begin position="40"/>
        <end position="121"/>
    </location>
</feature>
<dbReference type="PROSITE" id="PS50006">
    <property type="entry name" value="FHA_DOMAIN"/>
    <property type="match status" value="1"/>
</dbReference>
<feature type="compositionally biased region" description="Basic and acidic residues" evidence="1">
    <location>
        <begin position="448"/>
        <end position="472"/>
    </location>
</feature>
<keyword evidence="2" id="KW-0812">Transmembrane</keyword>